<name>A0A1D2J771_PARBR</name>
<dbReference type="Proteomes" id="UP000242814">
    <property type="component" value="Unassembled WGS sequence"/>
</dbReference>
<evidence type="ECO:0000313" key="2">
    <source>
        <dbReference type="EMBL" id="ODH14630.1"/>
    </source>
</evidence>
<accession>A0A1D2J771</accession>
<evidence type="ECO:0000313" key="3">
    <source>
        <dbReference type="Proteomes" id="UP000242814"/>
    </source>
</evidence>
<dbReference type="VEuPathDB" id="FungiDB:PADG_07937"/>
<reference evidence="2 3" key="1">
    <citation type="submission" date="2016-06" db="EMBL/GenBank/DDBJ databases">
        <authorList>
            <person name="Kjaerup R.B."/>
            <person name="Dalgaard T.S."/>
            <person name="Juul-Madsen H.R."/>
        </authorList>
    </citation>
    <scope>NUCLEOTIDE SEQUENCE [LARGE SCALE GENOMIC DNA]</scope>
    <source>
        <strain evidence="2 3">Pb300</strain>
    </source>
</reference>
<gene>
    <name evidence="2" type="ORF">ACO22_06545</name>
</gene>
<dbReference type="EMBL" id="LZYO01000360">
    <property type="protein sequence ID" value="ODH14630.1"/>
    <property type="molecule type" value="Genomic_DNA"/>
</dbReference>
<feature type="region of interest" description="Disordered" evidence="1">
    <location>
        <begin position="59"/>
        <end position="82"/>
    </location>
</feature>
<sequence>MIMIIIITTTTTTTIIISIFHLKIPQDPLRLSGDRMFQISAGGFIAYGPFREISQAKCSPMPTVRSPNRELNSKRNTSASGA</sequence>
<evidence type="ECO:0000256" key="1">
    <source>
        <dbReference type="SAM" id="MobiDB-lite"/>
    </source>
</evidence>
<comment type="caution">
    <text evidence="2">The sequence shown here is derived from an EMBL/GenBank/DDBJ whole genome shotgun (WGS) entry which is preliminary data.</text>
</comment>
<protein>
    <submittedName>
        <fullName evidence="2">Uncharacterized protein</fullName>
    </submittedName>
</protein>
<dbReference type="AlphaFoldDB" id="A0A1D2J771"/>
<proteinExistence type="predicted"/>
<organism evidence="2 3">
    <name type="scientific">Paracoccidioides brasiliensis</name>
    <dbReference type="NCBI Taxonomy" id="121759"/>
    <lineage>
        <taxon>Eukaryota</taxon>
        <taxon>Fungi</taxon>
        <taxon>Dikarya</taxon>
        <taxon>Ascomycota</taxon>
        <taxon>Pezizomycotina</taxon>
        <taxon>Eurotiomycetes</taxon>
        <taxon>Eurotiomycetidae</taxon>
        <taxon>Onygenales</taxon>
        <taxon>Ajellomycetaceae</taxon>
        <taxon>Paracoccidioides</taxon>
    </lineage>
</organism>